<feature type="transmembrane region" description="Helical" evidence="1">
    <location>
        <begin position="6"/>
        <end position="26"/>
    </location>
</feature>
<dbReference type="RefSeq" id="WP_377026654.1">
    <property type="nucleotide sequence ID" value="NZ_JBHLTS010000080.1"/>
</dbReference>
<evidence type="ECO:0000313" key="3">
    <source>
        <dbReference type="Proteomes" id="UP001589828"/>
    </source>
</evidence>
<feature type="transmembrane region" description="Helical" evidence="1">
    <location>
        <begin position="194"/>
        <end position="219"/>
    </location>
</feature>
<feature type="transmembrane region" description="Helical" evidence="1">
    <location>
        <begin position="38"/>
        <end position="56"/>
    </location>
</feature>
<accession>A0ABV6LHJ3</accession>
<organism evidence="2 3">
    <name type="scientific">Mucilaginibacter angelicae</name>
    <dbReference type="NCBI Taxonomy" id="869718"/>
    <lineage>
        <taxon>Bacteria</taxon>
        <taxon>Pseudomonadati</taxon>
        <taxon>Bacteroidota</taxon>
        <taxon>Sphingobacteriia</taxon>
        <taxon>Sphingobacteriales</taxon>
        <taxon>Sphingobacteriaceae</taxon>
        <taxon>Mucilaginibacter</taxon>
    </lineage>
</organism>
<keyword evidence="1" id="KW-0812">Transmembrane</keyword>
<proteinExistence type="predicted"/>
<feature type="transmembrane region" description="Helical" evidence="1">
    <location>
        <begin position="162"/>
        <end position="188"/>
    </location>
</feature>
<keyword evidence="1" id="KW-1133">Transmembrane helix</keyword>
<feature type="transmembrane region" description="Helical" evidence="1">
    <location>
        <begin position="71"/>
        <end position="89"/>
    </location>
</feature>
<feature type="transmembrane region" description="Helical" evidence="1">
    <location>
        <begin position="101"/>
        <end position="120"/>
    </location>
</feature>
<keyword evidence="1" id="KW-0472">Membrane</keyword>
<reference evidence="2 3" key="1">
    <citation type="submission" date="2024-09" db="EMBL/GenBank/DDBJ databases">
        <authorList>
            <person name="Sun Q."/>
            <person name="Mori K."/>
        </authorList>
    </citation>
    <scope>NUCLEOTIDE SEQUENCE [LARGE SCALE GENOMIC DNA]</scope>
    <source>
        <strain evidence="2 3">NCAIM B.02415</strain>
    </source>
</reference>
<gene>
    <name evidence="2" type="ORF">ACFFGT_32355</name>
</gene>
<dbReference type="EMBL" id="JBHLTS010000080">
    <property type="protein sequence ID" value="MFC0518952.1"/>
    <property type="molecule type" value="Genomic_DNA"/>
</dbReference>
<dbReference type="Proteomes" id="UP001589828">
    <property type="component" value="Unassembled WGS sequence"/>
</dbReference>
<evidence type="ECO:0008006" key="4">
    <source>
        <dbReference type="Google" id="ProtNLM"/>
    </source>
</evidence>
<comment type="caution">
    <text evidence="2">The sequence shown here is derived from an EMBL/GenBank/DDBJ whole genome shotgun (WGS) entry which is preliminary data.</text>
</comment>
<sequence>MHKLLSYHYIYLIPLTLSSLVSLRAFRLEWLRPYRIFSLFLITSLMIEAFAISWKWGLHQTAFWNFPASNIWIYNIFMLVQLLFLAAGYNRLLGAGRPRKLIRAGWIPLILFGIADFFYFQGPGVLNNLTIILYYLIFVLLALAFFYQVLHAKELVSLVSHPGVWISLGIFIYYSVALPYCIFLPYLVRQNLSLAVVLFNINVALDTLMYSLYLISFLCKPRFLKSAS</sequence>
<feature type="transmembrane region" description="Helical" evidence="1">
    <location>
        <begin position="132"/>
        <end position="150"/>
    </location>
</feature>
<evidence type="ECO:0000256" key="1">
    <source>
        <dbReference type="SAM" id="Phobius"/>
    </source>
</evidence>
<name>A0ABV6LHJ3_9SPHI</name>
<evidence type="ECO:0000313" key="2">
    <source>
        <dbReference type="EMBL" id="MFC0518952.1"/>
    </source>
</evidence>
<protein>
    <recommendedName>
        <fullName evidence="4">Lycopene cyclase domain-containing protein</fullName>
    </recommendedName>
</protein>
<keyword evidence="3" id="KW-1185">Reference proteome</keyword>